<feature type="region of interest" description="Disordered" evidence="1">
    <location>
        <begin position="1"/>
        <end position="23"/>
    </location>
</feature>
<dbReference type="AlphaFoldDB" id="A0A1I7NAX1"/>
<organism evidence="2 3">
    <name type="scientific">Devosia crocina</name>
    <dbReference type="NCBI Taxonomy" id="429728"/>
    <lineage>
        <taxon>Bacteria</taxon>
        <taxon>Pseudomonadati</taxon>
        <taxon>Pseudomonadota</taxon>
        <taxon>Alphaproteobacteria</taxon>
        <taxon>Hyphomicrobiales</taxon>
        <taxon>Devosiaceae</taxon>
        <taxon>Devosia</taxon>
    </lineage>
</organism>
<dbReference type="RefSeq" id="WP_175528501.1">
    <property type="nucleotide sequence ID" value="NZ_FPCK01000001.1"/>
</dbReference>
<evidence type="ECO:0000313" key="2">
    <source>
        <dbReference type="EMBL" id="SFV31815.1"/>
    </source>
</evidence>
<keyword evidence="3" id="KW-1185">Reference proteome</keyword>
<gene>
    <name evidence="2" type="ORF">SAMN05216456_1467</name>
</gene>
<evidence type="ECO:0000313" key="3">
    <source>
        <dbReference type="Proteomes" id="UP000199074"/>
    </source>
</evidence>
<name>A0A1I7NAX1_9HYPH</name>
<evidence type="ECO:0000256" key="1">
    <source>
        <dbReference type="SAM" id="MobiDB-lite"/>
    </source>
</evidence>
<protein>
    <submittedName>
        <fullName evidence="2">Uncharacterized protein</fullName>
    </submittedName>
</protein>
<accession>A0A1I7NAX1</accession>
<proteinExistence type="predicted"/>
<dbReference type="Proteomes" id="UP000199074">
    <property type="component" value="Unassembled WGS sequence"/>
</dbReference>
<sequence length="60" mass="6427">MIRGSAPQDSLETILTDLEDDDDGEGPHLRVDLVLAAVLTAKAVAGEPGWAKRLFPADIR</sequence>
<reference evidence="2 3" key="1">
    <citation type="submission" date="2016-10" db="EMBL/GenBank/DDBJ databases">
        <authorList>
            <person name="de Groot N.N."/>
        </authorList>
    </citation>
    <scope>NUCLEOTIDE SEQUENCE [LARGE SCALE GENOMIC DNA]</scope>
    <source>
        <strain evidence="2 3">IPL20</strain>
    </source>
</reference>
<dbReference type="EMBL" id="FPCK01000001">
    <property type="protein sequence ID" value="SFV31815.1"/>
    <property type="molecule type" value="Genomic_DNA"/>
</dbReference>